<sequence length="176" mass="19646">MSEYSTRSATERDLPSIAAIYNHAVEHTLATFDLDPPDSEYWRARLDGEHPGDHLLVAVDTDDRVVGYAYSWSFRPRPAYDLTRETSVYLDGSVRGRGVGRMLYPALLQTMAVSGVHTAIAAVSLPNPASERLHIACGFTKVGEFRQVGYKFDQWIDMAFYQRMLVNMPTGDAVLG</sequence>
<evidence type="ECO:0000313" key="4">
    <source>
        <dbReference type="EMBL" id="MDT9592577.1"/>
    </source>
</evidence>
<dbReference type="PANTHER" id="PTHR43072">
    <property type="entry name" value="N-ACETYLTRANSFERASE"/>
    <property type="match status" value="1"/>
</dbReference>
<organism evidence="4 5">
    <name type="scientific">Nocardioides imazamoxiresistens</name>
    <dbReference type="NCBI Taxonomy" id="3231893"/>
    <lineage>
        <taxon>Bacteria</taxon>
        <taxon>Bacillati</taxon>
        <taxon>Actinomycetota</taxon>
        <taxon>Actinomycetes</taxon>
        <taxon>Propionibacteriales</taxon>
        <taxon>Nocardioidaceae</taxon>
        <taxon>Nocardioides</taxon>
    </lineage>
</organism>
<dbReference type="InterPro" id="IPR016181">
    <property type="entry name" value="Acyl_CoA_acyltransferase"/>
</dbReference>
<accession>A0ABU3PTM4</accession>
<dbReference type="PANTHER" id="PTHR43072:SF23">
    <property type="entry name" value="UPF0039 PROTEIN C11D3.02C"/>
    <property type="match status" value="1"/>
</dbReference>
<dbReference type="SUPFAM" id="SSF55729">
    <property type="entry name" value="Acyl-CoA N-acyltransferases (Nat)"/>
    <property type="match status" value="1"/>
</dbReference>
<proteinExistence type="predicted"/>
<keyword evidence="1" id="KW-0808">Transferase</keyword>
<name>A0ABU3PTM4_9ACTN</name>
<protein>
    <submittedName>
        <fullName evidence="4">N-acetyltransferase family protein</fullName>
    </submittedName>
</protein>
<reference evidence="4 5" key="1">
    <citation type="submission" date="2023-08" db="EMBL/GenBank/DDBJ databases">
        <title>Nocardioides seae sp. nov., a bacterium isolated from a soil.</title>
        <authorList>
            <person name="Wang X."/>
        </authorList>
    </citation>
    <scope>NUCLEOTIDE SEQUENCE [LARGE SCALE GENOMIC DNA]</scope>
    <source>
        <strain evidence="4 5">YZH12</strain>
    </source>
</reference>
<evidence type="ECO:0000256" key="1">
    <source>
        <dbReference type="ARBA" id="ARBA00022679"/>
    </source>
</evidence>
<dbReference type="InterPro" id="IPR000182">
    <property type="entry name" value="GNAT_dom"/>
</dbReference>
<evidence type="ECO:0000256" key="2">
    <source>
        <dbReference type="ARBA" id="ARBA00023315"/>
    </source>
</evidence>
<feature type="domain" description="N-acetyltransferase" evidence="3">
    <location>
        <begin position="4"/>
        <end position="163"/>
    </location>
</feature>
<keyword evidence="5" id="KW-1185">Reference proteome</keyword>
<gene>
    <name evidence="4" type="ORF">RDV89_05845</name>
</gene>
<dbReference type="Pfam" id="PF13420">
    <property type="entry name" value="Acetyltransf_4"/>
    <property type="match status" value="1"/>
</dbReference>
<dbReference type="PROSITE" id="PS51186">
    <property type="entry name" value="GNAT"/>
    <property type="match status" value="1"/>
</dbReference>
<dbReference type="Gene3D" id="3.40.630.30">
    <property type="match status" value="1"/>
</dbReference>
<evidence type="ECO:0000313" key="5">
    <source>
        <dbReference type="Proteomes" id="UP001268542"/>
    </source>
</evidence>
<dbReference type="Proteomes" id="UP001268542">
    <property type="component" value="Unassembled WGS sequence"/>
</dbReference>
<dbReference type="EMBL" id="JAVYII010000002">
    <property type="protein sequence ID" value="MDT9592577.1"/>
    <property type="molecule type" value="Genomic_DNA"/>
</dbReference>
<keyword evidence="2" id="KW-0012">Acyltransferase</keyword>
<comment type="caution">
    <text evidence="4">The sequence shown here is derived from an EMBL/GenBank/DDBJ whole genome shotgun (WGS) entry which is preliminary data.</text>
</comment>
<dbReference type="RefSeq" id="WP_315732001.1">
    <property type="nucleotide sequence ID" value="NZ_JAVYII010000002.1"/>
</dbReference>
<evidence type="ECO:0000259" key="3">
    <source>
        <dbReference type="PROSITE" id="PS51186"/>
    </source>
</evidence>